<dbReference type="PROSITE" id="PS00154">
    <property type="entry name" value="ATPASE_E1_E2"/>
    <property type="match status" value="1"/>
</dbReference>
<dbReference type="PANTHER" id="PTHR43520">
    <property type="entry name" value="ATP7, ISOFORM B"/>
    <property type="match status" value="1"/>
</dbReference>
<dbReference type="InterPro" id="IPR027256">
    <property type="entry name" value="P-typ_ATPase_IB"/>
</dbReference>
<evidence type="ECO:0000256" key="13">
    <source>
        <dbReference type="ARBA" id="ARBA00023065"/>
    </source>
</evidence>
<dbReference type="Pfam" id="PF00122">
    <property type="entry name" value="E1-E2_ATPase"/>
    <property type="match status" value="1"/>
</dbReference>
<dbReference type="SUPFAM" id="SSF56784">
    <property type="entry name" value="HAD-like"/>
    <property type="match status" value="1"/>
</dbReference>
<evidence type="ECO:0000256" key="5">
    <source>
        <dbReference type="ARBA" id="ARBA00022553"/>
    </source>
</evidence>
<comment type="subcellular location">
    <subcellularLocation>
        <location evidence="1">Cell membrane</location>
        <topology evidence="1">Multi-pass membrane protein</topology>
    </subcellularLocation>
</comment>
<evidence type="ECO:0000313" key="18">
    <source>
        <dbReference type="Proteomes" id="UP000004931"/>
    </source>
</evidence>
<evidence type="ECO:0000256" key="3">
    <source>
        <dbReference type="ARBA" id="ARBA00022448"/>
    </source>
</evidence>
<dbReference type="CDD" id="cd00371">
    <property type="entry name" value="HMA"/>
    <property type="match status" value="1"/>
</dbReference>
<dbReference type="GO" id="GO:0043682">
    <property type="term" value="F:P-type divalent copper transporter activity"/>
    <property type="evidence" value="ECO:0007669"/>
    <property type="project" value="TreeGrafter"/>
</dbReference>
<dbReference type="Proteomes" id="UP000004931">
    <property type="component" value="Unassembled WGS sequence"/>
</dbReference>
<accession>A0YB67</accession>
<keyword evidence="8 15" id="KW-0547">Nucleotide-binding</keyword>
<dbReference type="GO" id="GO:0005524">
    <property type="term" value="F:ATP binding"/>
    <property type="evidence" value="ECO:0007669"/>
    <property type="project" value="UniProtKB-UniRule"/>
</dbReference>
<dbReference type="InterPro" id="IPR023214">
    <property type="entry name" value="HAD_sf"/>
</dbReference>
<keyword evidence="5" id="KW-0597">Phosphoprotein</keyword>
<feature type="transmembrane region" description="Helical" evidence="15">
    <location>
        <begin position="134"/>
        <end position="155"/>
    </location>
</feature>
<organism evidence="17 18">
    <name type="scientific">marine gamma proteobacterium HTCC2143</name>
    <dbReference type="NCBI Taxonomy" id="247633"/>
    <lineage>
        <taxon>Bacteria</taxon>
        <taxon>Pseudomonadati</taxon>
        <taxon>Pseudomonadota</taxon>
        <taxon>Gammaproteobacteria</taxon>
        <taxon>Cellvibrionales</taxon>
        <taxon>Spongiibacteraceae</taxon>
        <taxon>BD1-7 clade</taxon>
    </lineage>
</organism>
<dbReference type="GO" id="GO:0005507">
    <property type="term" value="F:copper ion binding"/>
    <property type="evidence" value="ECO:0007669"/>
    <property type="project" value="TreeGrafter"/>
</dbReference>
<dbReference type="PRINTS" id="PR00119">
    <property type="entry name" value="CATATPASE"/>
</dbReference>
<keyword evidence="11" id="KW-1278">Translocase</keyword>
<dbReference type="Gene3D" id="3.40.1110.10">
    <property type="entry name" value="Calcium-transporting ATPase, cytoplasmic domain N"/>
    <property type="match status" value="1"/>
</dbReference>
<comment type="caution">
    <text evidence="17">The sequence shown here is derived from an EMBL/GenBank/DDBJ whole genome shotgun (WGS) entry which is preliminary data.</text>
</comment>
<evidence type="ECO:0000256" key="4">
    <source>
        <dbReference type="ARBA" id="ARBA00022475"/>
    </source>
</evidence>
<dbReference type="SUPFAM" id="SSF55008">
    <property type="entry name" value="HMA, heavy metal-associated domain"/>
    <property type="match status" value="1"/>
</dbReference>
<feature type="transmembrane region" description="Helical" evidence="15">
    <location>
        <begin position="372"/>
        <end position="396"/>
    </location>
</feature>
<evidence type="ECO:0000256" key="15">
    <source>
        <dbReference type="RuleBase" id="RU362081"/>
    </source>
</evidence>
<feature type="domain" description="HMA" evidence="16">
    <location>
        <begin position="16"/>
        <end position="80"/>
    </location>
</feature>
<proteinExistence type="inferred from homology"/>
<dbReference type="InterPro" id="IPR023298">
    <property type="entry name" value="ATPase_P-typ_TM_dom_sf"/>
</dbReference>
<feature type="transmembrane region" description="Helical" evidence="15">
    <location>
        <begin position="195"/>
        <end position="213"/>
    </location>
</feature>
<evidence type="ECO:0000256" key="11">
    <source>
        <dbReference type="ARBA" id="ARBA00022967"/>
    </source>
</evidence>
<keyword evidence="6 15" id="KW-0812">Transmembrane</keyword>
<evidence type="ECO:0000256" key="10">
    <source>
        <dbReference type="ARBA" id="ARBA00022842"/>
    </source>
</evidence>
<evidence type="ECO:0000256" key="7">
    <source>
        <dbReference type="ARBA" id="ARBA00022723"/>
    </source>
</evidence>
<dbReference type="Gene3D" id="2.70.150.10">
    <property type="entry name" value="Calcium-transporting ATPase, cytoplasmic transduction domain A"/>
    <property type="match status" value="1"/>
</dbReference>
<dbReference type="GO" id="GO:0005886">
    <property type="term" value="C:plasma membrane"/>
    <property type="evidence" value="ECO:0007669"/>
    <property type="project" value="UniProtKB-SubCell"/>
</dbReference>
<evidence type="ECO:0000259" key="16">
    <source>
        <dbReference type="PROSITE" id="PS50846"/>
    </source>
</evidence>
<keyword evidence="7 15" id="KW-0479">Metal-binding</keyword>
<dbReference type="OrthoDB" id="9814270at2"/>
<dbReference type="STRING" id="247633.GP2143_05085"/>
<keyword evidence="13" id="KW-0406">Ion transport</keyword>
<keyword evidence="10" id="KW-0460">Magnesium</keyword>
<feature type="transmembrane region" description="Helical" evidence="15">
    <location>
        <begin position="102"/>
        <end position="122"/>
    </location>
</feature>
<protein>
    <submittedName>
        <fullName evidence="17">Cation transport ATPase, E1-E2 family protein</fullName>
    </submittedName>
</protein>
<name>A0YB67_9GAMM</name>
<evidence type="ECO:0000256" key="9">
    <source>
        <dbReference type="ARBA" id="ARBA00022840"/>
    </source>
</evidence>
<evidence type="ECO:0000313" key="17">
    <source>
        <dbReference type="EMBL" id="EAW31797.1"/>
    </source>
</evidence>
<dbReference type="InterPro" id="IPR059000">
    <property type="entry name" value="ATPase_P-type_domA"/>
</dbReference>
<dbReference type="InterPro" id="IPR036163">
    <property type="entry name" value="HMA_dom_sf"/>
</dbReference>
<reference evidence="17 18" key="1">
    <citation type="journal article" date="2010" name="J. Bacteriol.">
        <title>Genome sequence of the oligotrophic marine Gammaproteobacterium HTCC2143, isolated from the Oregon Coast.</title>
        <authorList>
            <person name="Oh H.M."/>
            <person name="Kang I."/>
            <person name="Ferriera S."/>
            <person name="Giovannoni S.J."/>
            <person name="Cho J.C."/>
        </authorList>
    </citation>
    <scope>NUCLEOTIDE SEQUENCE [LARGE SCALE GENOMIC DNA]</scope>
    <source>
        <strain evidence="17 18">HTCC2143</strain>
    </source>
</reference>
<evidence type="ECO:0000256" key="14">
    <source>
        <dbReference type="ARBA" id="ARBA00023136"/>
    </source>
</evidence>
<evidence type="ECO:0000256" key="12">
    <source>
        <dbReference type="ARBA" id="ARBA00022989"/>
    </source>
</evidence>
<dbReference type="InterPro" id="IPR008250">
    <property type="entry name" value="ATPase_P-typ_transduc_dom_A_sf"/>
</dbReference>
<evidence type="ECO:0000256" key="1">
    <source>
        <dbReference type="ARBA" id="ARBA00004651"/>
    </source>
</evidence>
<dbReference type="Gene3D" id="3.40.50.1000">
    <property type="entry name" value="HAD superfamily/HAD-like"/>
    <property type="match status" value="1"/>
</dbReference>
<dbReference type="Gene3D" id="3.30.70.100">
    <property type="match status" value="1"/>
</dbReference>
<dbReference type="eggNOG" id="COG2217">
    <property type="taxonomic scope" value="Bacteria"/>
</dbReference>
<dbReference type="Pfam" id="PF00403">
    <property type="entry name" value="HMA"/>
    <property type="match status" value="1"/>
</dbReference>
<dbReference type="InterPro" id="IPR001757">
    <property type="entry name" value="P_typ_ATPase"/>
</dbReference>
<evidence type="ECO:0000256" key="6">
    <source>
        <dbReference type="ARBA" id="ARBA00022692"/>
    </source>
</evidence>
<dbReference type="GO" id="GO:0016887">
    <property type="term" value="F:ATP hydrolysis activity"/>
    <property type="evidence" value="ECO:0007669"/>
    <property type="project" value="InterPro"/>
</dbReference>
<sequence length="718" mass="77959">MASAVLTAERDSDNVLQIAMQVPDISCAACTLRIEKSLEKLSGVERVRTNLASKTVYVDVCGISEETVLSNIRQLGFSPASFERDAELDALAGETNSMLARLGVAGIGMMQVMMYAIAVYLAGDSGIEPAYEKLMQWASLAMTTPVVFYSAAVFYRNAWRDIKAGQAGMDVPVSIAILAGFCVSLVGVGSEFGEVYFDSVCMFTFLLLIGRFIELNVRRKYFNDINLSNTFVPTSARLEVTNELVNVGKLMIGARVIVRAGEVMPVDGVIRQGRADVSEMAFTGESMPLTRETGQRVLAGSECLVGDVVVEMLVEPKFFVINKMAELFRESTLYKPLFAKLADRIAKYFVAIILLLASLAGIYWYLAGAQDWFVIALTVLVVSCPCALSLATPVAYTVAITALRRFGVVVRTGEFIEKVAQINHLTFDKTGTLTQAKLTLEQVVVLESMTRAQVLEICGALEKVSRHPLAMAFKDFDTLTVDKAKSEVGLGVSGLIHDVRYRFGSASFAIGENIKEPEGEGIWLLLASDKPLAWVNLRDEVRLGSSALLQWLRSHGYGYSMLTGDSASEAQRVAELLSIDSFESRMTPLQKMSSIQQAQATSDVVMMVGDGVNDAAAMGVATASIAISPVDTIVQEAAEATLMKADISKLAGLLDYSKKVTRVIRQNIFWAVAYNLLLIPLAVAGLLEPWQAALGMSFSSLFVVLNATRLRAVALVNL</sequence>
<dbReference type="NCBIfam" id="TIGR01494">
    <property type="entry name" value="ATPase_P-type"/>
    <property type="match status" value="1"/>
</dbReference>
<evidence type="ECO:0000256" key="2">
    <source>
        <dbReference type="ARBA" id="ARBA00006024"/>
    </source>
</evidence>
<dbReference type="PROSITE" id="PS50846">
    <property type="entry name" value="HMA_2"/>
    <property type="match status" value="1"/>
</dbReference>
<dbReference type="NCBIfam" id="TIGR01511">
    <property type="entry name" value="ATPase-IB1_Cu"/>
    <property type="match status" value="1"/>
</dbReference>
<keyword evidence="3" id="KW-0813">Transport</keyword>
<dbReference type="Pfam" id="PF00702">
    <property type="entry name" value="Hydrolase"/>
    <property type="match status" value="1"/>
</dbReference>
<feature type="transmembrane region" description="Helical" evidence="15">
    <location>
        <begin position="167"/>
        <end position="189"/>
    </location>
</feature>
<dbReference type="InterPro" id="IPR006121">
    <property type="entry name" value="HMA_dom"/>
</dbReference>
<feature type="transmembrane region" description="Helical" evidence="15">
    <location>
        <begin position="345"/>
        <end position="366"/>
    </location>
</feature>
<dbReference type="NCBIfam" id="TIGR01512">
    <property type="entry name" value="ATPase-IB2_Cd"/>
    <property type="match status" value="1"/>
</dbReference>
<dbReference type="PANTHER" id="PTHR43520:SF5">
    <property type="entry name" value="CATION-TRANSPORTING P-TYPE ATPASE-RELATED"/>
    <property type="match status" value="1"/>
</dbReference>
<feature type="transmembrane region" description="Helical" evidence="15">
    <location>
        <begin position="668"/>
        <end position="687"/>
    </location>
</feature>
<dbReference type="InterPro" id="IPR023299">
    <property type="entry name" value="ATPase_P-typ_cyto_dom_N"/>
</dbReference>
<keyword evidence="12 15" id="KW-1133">Transmembrane helix</keyword>
<dbReference type="GO" id="GO:0055070">
    <property type="term" value="P:copper ion homeostasis"/>
    <property type="evidence" value="ECO:0007669"/>
    <property type="project" value="TreeGrafter"/>
</dbReference>
<dbReference type="AlphaFoldDB" id="A0YB67"/>
<dbReference type="SUPFAM" id="SSF81665">
    <property type="entry name" value="Calcium ATPase, transmembrane domain M"/>
    <property type="match status" value="1"/>
</dbReference>
<evidence type="ECO:0000256" key="8">
    <source>
        <dbReference type="ARBA" id="ARBA00022741"/>
    </source>
</evidence>
<keyword evidence="9 15" id="KW-0067">ATP-binding</keyword>
<comment type="similarity">
    <text evidence="2 15">Belongs to the cation transport ATPase (P-type) (TC 3.A.3) family. Type IB subfamily.</text>
</comment>
<dbReference type="NCBIfam" id="TIGR01525">
    <property type="entry name" value="ATPase-IB_hvy"/>
    <property type="match status" value="1"/>
</dbReference>
<dbReference type="InterPro" id="IPR036412">
    <property type="entry name" value="HAD-like_sf"/>
</dbReference>
<keyword evidence="18" id="KW-1185">Reference proteome</keyword>
<keyword evidence="14 15" id="KW-0472">Membrane</keyword>
<gene>
    <name evidence="17" type="ORF">GP2143_05085</name>
</gene>
<dbReference type="SUPFAM" id="SSF81653">
    <property type="entry name" value="Calcium ATPase, transduction domain A"/>
    <property type="match status" value="1"/>
</dbReference>
<dbReference type="InterPro" id="IPR018303">
    <property type="entry name" value="ATPase_P-typ_P_site"/>
</dbReference>
<keyword evidence="4 15" id="KW-1003">Cell membrane</keyword>
<dbReference type="EMBL" id="AAVT01000002">
    <property type="protein sequence ID" value="EAW31797.1"/>
    <property type="molecule type" value="Genomic_DNA"/>
</dbReference>